<dbReference type="PANTHER" id="PTHR43214">
    <property type="entry name" value="TWO-COMPONENT RESPONSE REGULATOR"/>
    <property type="match status" value="1"/>
</dbReference>
<dbReference type="InterPro" id="IPR000792">
    <property type="entry name" value="Tscrpt_reg_LuxR_C"/>
</dbReference>
<dbReference type="SMART" id="SM00421">
    <property type="entry name" value="HTH_LUXR"/>
    <property type="match status" value="1"/>
</dbReference>
<keyword evidence="1" id="KW-0238">DNA-binding</keyword>
<dbReference type="SUPFAM" id="SSF46894">
    <property type="entry name" value="C-terminal effector domain of the bipartite response regulators"/>
    <property type="match status" value="1"/>
</dbReference>
<name>A0ABX1JCJ6_9PSEU</name>
<keyword evidence="4" id="KW-1185">Reference proteome</keyword>
<dbReference type="Pfam" id="PF00196">
    <property type="entry name" value="GerE"/>
    <property type="match status" value="1"/>
</dbReference>
<dbReference type="PROSITE" id="PS50043">
    <property type="entry name" value="HTH_LUXR_2"/>
    <property type="match status" value="1"/>
</dbReference>
<proteinExistence type="predicted"/>
<evidence type="ECO:0000313" key="4">
    <source>
        <dbReference type="Proteomes" id="UP000715441"/>
    </source>
</evidence>
<dbReference type="Gene3D" id="1.10.10.10">
    <property type="entry name" value="Winged helix-like DNA-binding domain superfamily/Winged helix DNA-binding domain"/>
    <property type="match status" value="1"/>
</dbReference>
<dbReference type="RefSeq" id="WP_168519183.1">
    <property type="nucleotide sequence ID" value="NZ_JAAXLS010000020.1"/>
</dbReference>
<comment type="caution">
    <text evidence="3">The sequence shown here is derived from an EMBL/GenBank/DDBJ whole genome shotgun (WGS) entry which is preliminary data.</text>
</comment>
<dbReference type="Proteomes" id="UP000715441">
    <property type="component" value="Unassembled WGS sequence"/>
</dbReference>
<dbReference type="EMBL" id="JAAXLS010000020">
    <property type="protein sequence ID" value="NKQ56146.1"/>
    <property type="molecule type" value="Genomic_DNA"/>
</dbReference>
<evidence type="ECO:0000313" key="3">
    <source>
        <dbReference type="EMBL" id="NKQ56146.1"/>
    </source>
</evidence>
<dbReference type="PRINTS" id="PR00038">
    <property type="entry name" value="HTHLUXR"/>
</dbReference>
<protein>
    <submittedName>
        <fullName evidence="3">Helix-turn-helix transcriptional regulator</fullName>
    </submittedName>
</protein>
<dbReference type="CDD" id="cd06170">
    <property type="entry name" value="LuxR_C_like"/>
    <property type="match status" value="1"/>
</dbReference>
<evidence type="ECO:0000256" key="1">
    <source>
        <dbReference type="ARBA" id="ARBA00023125"/>
    </source>
</evidence>
<reference evidence="3 4" key="1">
    <citation type="submission" date="2020-04" db="EMBL/GenBank/DDBJ databases">
        <title>Novel species.</title>
        <authorList>
            <person name="Teo W.F.A."/>
            <person name="Lipun K."/>
            <person name="Srisuk N."/>
            <person name="Duangmal K."/>
        </authorList>
    </citation>
    <scope>NUCLEOTIDE SEQUENCE [LARGE SCALE GENOMIC DNA]</scope>
    <source>
        <strain evidence="3 4">K13G38</strain>
    </source>
</reference>
<feature type="domain" description="HTH luxR-type" evidence="2">
    <location>
        <begin position="189"/>
        <end position="257"/>
    </location>
</feature>
<organism evidence="3 4">
    <name type="scientific">Amycolatopsis acididurans</name>
    <dbReference type="NCBI Taxonomy" id="2724524"/>
    <lineage>
        <taxon>Bacteria</taxon>
        <taxon>Bacillati</taxon>
        <taxon>Actinomycetota</taxon>
        <taxon>Actinomycetes</taxon>
        <taxon>Pseudonocardiales</taxon>
        <taxon>Pseudonocardiaceae</taxon>
        <taxon>Amycolatopsis</taxon>
    </lineage>
</organism>
<accession>A0ABX1JCJ6</accession>
<sequence length="260" mass="28496">MVETTTRRLRRDRLSVGAYERVFGVLEQCDGAASVDDFKERLVEALPSAYRIRYASVFVGPTLHAALADRHAVISDRARADRMYELYLERWSWCDVYRTPAAVDRLVHKGMAVLSSMVHIPLESRRYVESFLVPAGLTGSAAIRLPLGPGAVAVVGLFGPDPRQFESEDACSLDLLARRLASVSRLLPSTAERDVLTGIRGRQRDVALLVGQGLTNADVAARLHLAEDTVKKYVSRVLAATGCRTRTELALSIRASTGSS</sequence>
<gene>
    <name evidence="3" type="ORF">HFP15_25025</name>
</gene>
<evidence type="ECO:0000259" key="2">
    <source>
        <dbReference type="PROSITE" id="PS50043"/>
    </source>
</evidence>
<dbReference type="PANTHER" id="PTHR43214:SF43">
    <property type="entry name" value="TWO-COMPONENT RESPONSE REGULATOR"/>
    <property type="match status" value="1"/>
</dbReference>
<dbReference type="InterPro" id="IPR039420">
    <property type="entry name" value="WalR-like"/>
</dbReference>
<dbReference type="InterPro" id="IPR016032">
    <property type="entry name" value="Sig_transdc_resp-reg_C-effctor"/>
</dbReference>
<dbReference type="InterPro" id="IPR036388">
    <property type="entry name" value="WH-like_DNA-bd_sf"/>
</dbReference>